<dbReference type="Gene3D" id="2.30.30.350">
    <property type="entry name" value="mobile metagenome of vibrio cholerae. Integron cassette protein vch_cass4"/>
    <property type="match status" value="1"/>
</dbReference>
<protein>
    <recommendedName>
        <fullName evidence="1">DUF3601 domain-containing protein</fullName>
    </recommendedName>
</protein>
<reference evidence="2 3" key="1">
    <citation type="submission" date="2021-12" db="EMBL/GenBank/DDBJ databases">
        <title>Complete genome sequence of Phytobacter diazotrophicus TA9734.</title>
        <authorList>
            <person name="Kubota H."/>
            <person name="Nakayama Y."/>
            <person name="Ariyoshi T."/>
        </authorList>
    </citation>
    <scope>NUCLEOTIDE SEQUENCE [LARGE SCALE GENOMIC DNA]</scope>
    <source>
        <strain evidence="2 3">TA9734</strain>
    </source>
</reference>
<feature type="domain" description="DUF3601" evidence="1">
    <location>
        <begin position="12"/>
        <end position="86"/>
    </location>
</feature>
<sequence>MDTRQLKQAYAHLVAGKYYKVAKTFVDYDGATRFEGEVWKFVGSSFLAYESGLSLFFKIKGKVVQVRLQAIPEEQSHITEHLDQYFVEHNPWWQFW</sequence>
<dbReference type="Pfam" id="PF12208">
    <property type="entry name" value="DUF3601"/>
    <property type="match status" value="1"/>
</dbReference>
<proteinExistence type="predicted"/>
<dbReference type="RefSeq" id="WP_079496374.1">
    <property type="nucleotide sequence ID" value="NZ_AP025334.1"/>
</dbReference>
<gene>
    <name evidence="2" type="ORF">PDTA9734_17950</name>
</gene>
<dbReference type="InterPro" id="IPR022020">
    <property type="entry name" value="DUF3601"/>
</dbReference>
<dbReference type="EMBL" id="AP025334">
    <property type="protein sequence ID" value="BDD50308.1"/>
    <property type="molecule type" value="Genomic_DNA"/>
</dbReference>
<accession>A0ABM7VTB6</accession>
<organism evidence="2 3">
    <name type="scientific">Phytobacter diazotrophicus</name>
    <dbReference type="NCBI Taxonomy" id="395631"/>
    <lineage>
        <taxon>Bacteria</taxon>
        <taxon>Pseudomonadati</taxon>
        <taxon>Pseudomonadota</taxon>
        <taxon>Gammaproteobacteria</taxon>
        <taxon>Enterobacterales</taxon>
        <taxon>Enterobacteriaceae</taxon>
        <taxon>Phytobacter</taxon>
    </lineage>
</organism>
<evidence type="ECO:0000313" key="2">
    <source>
        <dbReference type="EMBL" id="BDD50308.1"/>
    </source>
</evidence>
<evidence type="ECO:0000313" key="3">
    <source>
        <dbReference type="Proteomes" id="UP001320460"/>
    </source>
</evidence>
<dbReference type="Proteomes" id="UP001320460">
    <property type="component" value="Chromosome"/>
</dbReference>
<keyword evidence="3" id="KW-1185">Reference proteome</keyword>
<name>A0ABM7VTB6_9ENTR</name>
<evidence type="ECO:0000259" key="1">
    <source>
        <dbReference type="Pfam" id="PF12208"/>
    </source>
</evidence>